<organism evidence="2 3">
    <name type="scientific">Rotaria magnacalcarata</name>
    <dbReference type="NCBI Taxonomy" id="392030"/>
    <lineage>
        <taxon>Eukaryota</taxon>
        <taxon>Metazoa</taxon>
        <taxon>Spiralia</taxon>
        <taxon>Gnathifera</taxon>
        <taxon>Rotifera</taxon>
        <taxon>Eurotatoria</taxon>
        <taxon>Bdelloidea</taxon>
        <taxon>Philodinida</taxon>
        <taxon>Philodinidae</taxon>
        <taxon>Rotaria</taxon>
    </lineage>
</organism>
<dbReference type="Proteomes" id="UP000676336">
    <property type="component" value="Unassembled WGS sequence"/>
</dbReference>
<evidence type="ECO:0000313" key="3">
    <source>
        <dbReference type="Proteomes" id="UP000676336"/>
    </source>
</evidence>
<sequence length="39" mass="4443">MEKTYRQPARPEPEFIPMKESDHDTASGETVEDAYDSLA</sequence>
<proteinExistence type="predicted"/>
<feature type="non-terminal residue" evidence="2">
    <location>
        <position position="39"/>
    </location>
</feature>
<feature type="compositionally biased region" description="Acidic residues" evidence="1">
    <location>
        <begin position="30"/>
        <end position="39"/>
    </location>
</feature>
<gene>
    <name evidence="2" type="ORF">SMN809_LOCUS60950</name>
</gene>
<feature type="compositionally biased region" description="Basic and acidic residues" evidence="1">
    <location>
        <begin position="1"/>
        <end position="26"/>
    </location>
</feature>
<evidence type="ECO:0000313" key="2">
    <source>
        <dbReference type="EMBL" id="CAF5084957.1"/>
    </source>
</evidence>
<dbReference type="EMBL" id="CAJOBI010241022">
    <property type="protein sequence ID" value="CAF5084957.1"/>
    <property type="molecule type" value="Genomic_DNA"/>
</dbReference>
<name>A0A8S3EU65_9BILA</name>
<accession>A0A8S3EU65</accession>
<dbReference type="AlphaFoldDB" id="A0A8S3EU65"/>
<evidence type="ECO:0000256" key="1">
    <source>
        <dbReference type="SAM" id="MobiDB-lite"/>
    </source>
</evidence>
<feature type="region of interest" description="Disordered" evidence="1">
    <location>
        <begin position="1"/>
        <end position="39"/>
    </location>
</feature>
<comment type="caution">
    <text evidence="2">The sequence shown here is derived from an EMBL/GenBank/DDBJ whole genome shotgun (WGS) entry which is preliminary data.</text>
</comment>
<protein>
    <submittedName>
        <fullName evidence="2">Uncharacterized protein</fullName>
    </submittedName>
</protein>
<reference evidence="2" key="1">
    <citation type="submission" date="2021-02" db="EMBL/GenBank/DDBJ databases">
        <authorList>
            <person name="Nowell W R."/>
        </authorList>
    </citation>
    <scope>NUCLEOTIDE SEQUENCE</scope>
</reference>